<protein>
    <recommendedName>
        <fullName evidence="5">Secreted protein</fullName>
    </recommendedName>
</protein>
<evidence type="ECO:0000313" key="4">
    <source>
        <dbReference type="Proteomes" id="UP000600918"/>
    </source>
</evidence>
<dbReference type="Proteomes" id="UP000600918">
    <property type="component" value="Unassembled WGS sequence"/>
</dbReference>
<evidence type="ECO:0000256" key="1">
    <source>
        <dbReference type="SAM" id="MobiDB-lite"/>
    </source>
</evidence>
<evidence type="ECO:0008006" key="5">
    <source>
        <dbReference type="Google" id="ProtNLM"/>
    </source>
</evidence>
<accession>A0A834NXC8</accession>
<feature type="signal peptide" evidence="2">
    <location>
        <begin position="1"/>
        <end position="18"/>
    </location>
</feature>
<evidence type="ECO:0000313" key="3">
    <source>
        <dbReference type="EMBL" id="KAF7420255.1"/>
    </source>
</evidence>
<keyword evidence="2" id="KW-0732">Signal</keyword>
<comment type="caution">
    <text evidence="3">The sequence shown here is derived from an EMBL/GenBank/DDBJ whole genome shotgun (WGS) entry which is preliminary data.</text>
</comment>
<dbReference type="EMBL" id="JACSDY010000009">
    <property type="protein sequence ID" value="KAF7420255.1"/>
    <property type="molecule type" value="Genomic_DNA"/>
</dbReference>
<organism evidence="3 4">
    <name type="scientific">Vespula pensylvanica</name>
    <name type="common">Western yellow jacket</name>
    <name type="synonym">Wasp</name>
    <dbReference type="NCBI Taxonomy" id="30213"/>
    <lineage>
        <taxon>Eukaryota</taxon>
        <taxon>Metazoa</taxon>
        <taxon>Ecdysozoa</taxon>
        <taxon>Arthropoda</taxon>
        <taxon>Hexapoda</taxon>
        <taxon>Insecta</taxon>
        <taxon>Pterygota</taxon>
        <taxon>Neoptera</taxon>
        <taxon>Endopterygota</taxon>
        <taxon>Hymenoptera</taxon>
        <taxon>Apocrita</taxon>
        <taxon>Aculeata</taxon>
        <taxon>Vespoidea</taxon>
        <taxon>Vespidae</taxon>
        <taxon>Vespinae</taxon>
        <taxon>Vespula</taxon>
    </lineage>
</organism>
<keyword evidence="4" id="KW-1185">Reference proteome</keyword>
<sequence length="161" mass="18326">MLKKILTLSFIVANLSISYESILATARFHSYECEKCRRGEWNFGGSTKKKEVRNEKRRRGGLRPWDNSESYGPSMSRSNILANLCPIKINQTPSRSAVFGREQQPTAATTNTTDDDFQSRLTTRCPSLLPCPLRICVHTSKRSSIRSLRLARVRKSGVIYR</sequence>
<dbReference type="AlphaFoldDB" id="A0A834NXC8"/>
<proteinExistence type="predicted"/>
<feature type="region of interest" description="Disordered" evidence="1">
    <location>
        <begin position="52"/>
        <end position="73"/>
    </location>
</feature>
<feature type="chain" id="PRO_5032283537" description="Secreted protein" evidence="2">
    <location>
        <begin position="19"/>
        <end position="161"/>
    </location>
</feature>
<name>A0A834NXC8_VESPE</name>
<evidence type="ECO:0000256" key="2">
    <source>
        <dbReference type="SAM" id="SignalP"/>
    </source>
</evidence>
<gene>
    <name evidence="3" type="ORF">H0235_010552</name>
</gene>
<reference evidence="3" key="1">
    <citation type="journal article" date="2020" name="G3 (Bethesda)">
        <title>High-Quality Assemblies for Three Invasive Social Wasps from the &lt;i&gt;Vespula&lt;/i&gt; Genus.</title>
        <authorList>
            <person name="Harrop T.W.R."/>
            <person name="Guhlin J."/>
            <person name="McLaughlin G.M."/>
            <person name="Permina E."/>
            <person name="Stockwell P."/>
            <person name="Gilligan J."/>
            <person name="Le Lec M.F."/>
            <person name="Gruber M.A.M."/>
            <person name="Quinn O."/>
            <person name="Lovegrove M."/>
            <person name="Duncan E.J."/>
            <person name="Remnant E.J."/>
            <person name="Van Eeckhoven J."/>
            <person name="Graham B."/>
            <person name="Knapp R.A."/>
            <person name="Langford K.W."/>
            <person name="Kronenberg Z."/>
            <person name="Press M.O."/>
            <person name="Eacker S.M."/>
            <person name="Wilson-Rankin E.E."/>
            <person name="Purcell J."/>
            <person name="Lester P.J."/>
            <person name="Dearden P.K."/>
        </authorList>
    </citation>
    <scope>NUCLEOTIDE SEQUENCE</scope>
    <source>
        <strain evidence="3">Volc-1</strain>
    </source>
</reference>